<dbReference type="PANTHER" id="PTHR19282:SF452">
    <property type="entry name" value="LD03691P"/>
    <property type="match status" value="1"/>
</dbReference>
<dbReference type="EMBL" id="OV696702">
    <property type="protein sequence ID" value="CAH1249088.1"/>
    <property type="molecule type" value="Genomic_DNA"/>
</dbReference>
<keyword evidence="3 5" id="KW-1133">Transmembrane helix</keyword>
<dbReference type="PRINTS" id="PR00259">
    <property type="entry name" value="TMFOUR"/>
</dbReference>
<feature type="transmembrane region" description="Helical" evidence="5">
    <location>
        <begin position="114"/>
        <end position="138"/>
    </location>
</feature>
<evidence type="ECO:0000256" key="4">
    <source>
        <dbReference type="ARBA" id="ARBA00023136"/>
    </source>
</evidence>
<accession>A0A8J9Z762</accession>
<dbReference type="Pfam" id="PF00335">
    <property type="entry name" value="Tetraspanin"/>
    <property type="match status" value="1"/>
</dbReference>
<evidence type="ECO:0000256" key="2">
    <source>
        <dbReference type="ARBA" id="ARBA00022692"/>
    </source>
</evidence>
<organism evidence="6 7">
    <name type="scientific">Branchiostoma lanceolatum</name>
    <name type="common">Common lancelet</name>
    <name type="synonym">Amphioxus lanceolatum</name>
    <dbReference type="NCBI Taxonomy" id="7740"/>
    <lineage>
        <taxon>Eukaryota</taxon>
        <taxon>Metazoa</taxon>
        <taxon>Chordata</taxon>
        <taxon>Cephalochordata</taxon>
        <taxon>Leptocardii</taxon>
        <taxon>Amphioxiformes</taxon>
        <taxon>Branchiostomatidae</taxon>
        <taxon>Branchiostoma</taxon>
    </lineage>
</organism>
<evidence type="ECO:0000313" key="7">
    <source>
        <dbReference type="Proteomes" id="UP000838412"/>
    </source>
</evidence>
<feature type="transmembrane region" description="Helical" evidence="5">
    <location>
        <begin position="69"/>
        <end position="94"/>
    </location>
</feature>
<dbReference type="GO" id="GO:0016020">
    <property type="term" value="C:membrane"/>
    <property type="evidence" value="ECO:0007669"/>
    <property type="project" value="UniProtKB-SubCell"/>
</dbReference>
<feature type="transmembrane region" description="Helical" evidence="5">
    <location>
        <begin position="302"/>
        <end position="322"/>
    </location>
</feature>
<evidence type="ECO:0000256" key="5">
    <source>
        <dbReference type="SAM" id="Phobius"/>
    </source>
</evidence>
<sequence length="353" mass="39357">MFTQWPYFRGPSGIGKGSTACVFRGRDSRAGVSTSGVIQKGKKVVPKMPKEPLTRYKPHNPGYMGCLQILLLSTNLMYMVGGSLLIVATVSAHLRFEECLEEKSDNNDSVDFISLQYTCFIVGVLIFVTGTVGCFAAWKESYYISLAYCFLIGFLFILTSAAVTTLLALHLLQTTYRNLDTLLTYTMKAKGKQGILIDIIQNRFECCGVDGYTDWFGHNRTVSLGPKAVPPSCCKNDSFHLTFARLSKLCEHEKLDIAFGTESQDCGAGLDTLAIAEGKIDTQGCVQAVNDVVMKHILQLELAVAILALLEMLGLLYACCFMRETRRKQHEQYLAERKYRRLPSHYSDNVIIE</sequence>
<dbReference type="Proteomes" id="UP000838412">
    <property type="component" value="Chromosome 17"/>
</dbReference>
<dbReference type="SUPFAM" id="SSF48652">
    <property type="entry name" value="Tetraspanin"/>
    <property type="match status" value="1"/>
</dbReference>
<name>A0A8J9Z762_BRALA</name>
<dbReference type="PANTHER" id="PTHR19282">
    <property type="entry name" value="TETRASPANIN"/>
    <property type="match status" value="1"/>
</dbReference>
<protein>
    <submittedName>
        <fullName evidence="6">TSPAN7 protein</fullName>
    </submittedName>
</protein>
<proteinExistence type="predicted"/>
<evidence type="ECO:0000256" key="3">
    <source>
        <dbReference type="ARBA" id="ARBA00022989"/>
    </source>
</evidence>
<dbReference type="CDD" id="cd03127">
    <property type="entry name" value="tetraspanin_LEL"/>
    <property type="match status" value="1"/>
</dbReference>
<comment type="subcellular location">
    <subcellularLocation>
        <location evidence="1">Membrane</location>
        <topology evidence="1">Multi-pass membrane protein</topology>
    </subcellularLocation>
</comment>
<evidence type="ECO:0000313" key="6">
    <source>
        <dbReference type="EMBL" id="CAH1249088.1"/>
    </source>
</evidence>
<gene>
    <name evidence="6" type="primary">TSPAN7</name>
    <name evidence="6" type="ORF">BLAG_LOCUS10303</name>
</gene>
<dbReference type="InterPro" id="IPR008952">
    <property type="entry name" value="Tetraspanin_EC2_sf"/>
</dbReference>
<evidence type="ECO:0000256" key="1">
    <source>
        <dbReference type="ARBA" id="ARBA00004141"/>
    </source>
</evidence>
<keyword evidence="7" id="KW-1185">Reference proteome</keyword>
<feature type="transmembrane region" description="Helical" evidence="5">
    <location>
        <begin position="145"/>
        <end position="172"/>
    </location>
</feature>
<reference evidence="6" key="1">
    <citation type="submission" date="2022-01" db="EMBL/GenBank/DDBJ databases">
        <authorList>
            <person name="Braso-Vives M."/>
        </authorList>
    </citation>
    <scope>NUCLEOTIDE SEQUENCE</scope>
</reference>
<dbReference type="AlphaFoldDB" id="A0A8J9Z762"/>
<dbReference type="Gene3D" id="1.10.1450.10">
    <property type="entry name" value="Tetraspanin"/>
    <property type="match status" value="1"/>
</dbReference>
<dbReference type="InterPro" id="IPR018499">
    <property type="entry name" value="Tetraspanin/Peripherin"/>
</dbReference>
<keyword evidence="2 5" id="KW-0812">Transmembrane</keyword>
<dbReference type="OrthoDB" id="10033535at2759"/>
<keyword evidence="4 5" id="KW-0472">Membrane</keyword>